<keyword evidence="4" id="KW-1185">Reference proteome</keyword>
<evidence type="ECO:0000313" key="4">
    <source>
        <dbReference type="Proteomes" id="UP000194577"/>
    </source>
</evidence>
<dbReference type="InterPro" id="IPR025277">
    <property type="entry name" value="Apiosidase-like_cat_dom"/>
</dbReference>
<organism evidence="3 4">
    <name type="scientific">Actinomyces ruminis</name>
    <dbReference type="NCBI Taxonomy" id="1937003"/>
    <lineage>
        <taxon>Bacteria</taxon>
        <taxon>Bacillati</taxon>
        <taxon>Actinomycetota</taxon>
        <taxon>Actinomycetes</taxon>
        <taxon>Actinomycetales</taxon>
        <taxon>Actinomycetaceae</taxon>
        <taxon>Actinomyces</taxon>
    </lineage>
</organism>
<evidence type="ECO:0000259" key="2">
    <source>
        <dbReference type="Pfam" id="PF18310"/>
    </source>
</evidence>
<dbReference type="RefSeq" id="WP_086615185.1">
    <property type="nucleotide sequence ID" value="NZ_MTPX02000014.1"/>
</dbReference>
<dbReference type="Gene3D" id="3.20.20.80">
    <property type="entry name" value="Glycosidases"/>
    <property type="match status" value="1"/>
</dbReference>
<comment type="caution">
    <text evidence="3">The sequence shown here is derived from an EMBL/GenBank/DDBJ whole genome shotgun (WGS) entry which is preliminary data.</text>
</comment>
<feature type="domain" description="DUF5605" evidence="2">
    <location>
        <begin position="536"/>
        <end position="602"/>
    </location>
</feature>
<reference evidence="3 4" key="1">
    <citation type="submission" date="2017-10" db="EMBL/GenBank/DDBJ databases">
        <title>Draft genome sequence of cellulolytic Actinomyces sp CtC72 isolated from cattle rumen fluid.</title>
        <authorList>
            <person name="Joshi A.J."/>
            <person name="Vasudevan G."/>
            <person name="Lanjekar V.B."/>
            <person name="Hivarkar S."/>
            <person name="Engineer A."/>
            <person name="Pore S.D."/>
            <person name="Dhakephalkar P.K."/>
            <person name="Dagar S."/>
        </authorList>
    </citation>
    <scope>NUCLEOTIDE SEQUENCE [LARGE SCALE GENOMIC DNA]</scope>
    <source>
        <strain evidence="4">CtC72</strain>
    </source>
</reference>
<dbReference type="InterPro" id="IPR017853">
    <property type="entry name" value="GH"/>
</dbReference>
<dbReference type="EMBL" id="MTPX02000014">
    <property type="protein sequence ID" value="PHP53514.1"/>
    <property type="molecule type" value="Genomic_DNA"/>
</dbReference>
<protein>
    <submittedName>
        <fullName evidence="3">DUF4038 domain-containing protein</fullName>
    </submittedName>
</protein>
<evidence type="ECO:0000313" key="3">
    <source>
        <dbReference type="EMBL" id="PHP53514.1"/>
    </source>
</evidence>
<name>A0ABX4MH94_9ACTO</name>
<dbReference type="SUPFAM" id="SSF51445">
    <property type="entry name" value="(Trans)glycosidases"/>
    <property type="match status" value="1"/>
</dbReference>
<feature type="domain" description="Apiosidase-like catalytic" evidence="1">
    <location>
        <begin position="226"/>
        <end position="496"/>
    </location>
</feature>
<gene>
    <name evidence="3" type="ORF">BW737_001900</name>
</gene>
<dbReference type="Proteomes" id="UP000194577">
    <property type="component" value="Unassembled WGS sequence"/>
</dbReference>
<sequence>MNHFSPQSTLGAVLRVPQAREILARDIPWLTDLQVAVEHPEFPIGGLLGITLGWDSPARTKLLAELAELEDPTVLPVRRPARPLAALTDEQQVCARLSAPASARCCEPVEVTVIVPGAGAVLRDVEVAGNVTLAATFVGVNAVDAAASGAVRTTEGEETGGRRIEVIARAFYRRGDELVARFLPEVPGEWHLRVDGIAATIPLEAELAVAPAAVGAHGPVRVVYGHFAHADGVPFTPLGTTAYAWIHQSADMRRRTLESLAGSGFNKLRMCIFPKHYDYNHADPESVPFRSAGSGEREWDWDAFDADFFDRLEDCVRELGRLGIVADLILFHPYDRWGFAEMTPDVDDAYVRHVVRRLAAFPNVWWSMANEYELLTTKRPSDWDRLGRIVAEEDPVGHPIGVHNIFEPFDASADWVSHVSFQGGGYEAGRKVDELRGRFGKPVVIDEYGYEGNLEHDWGNLTAEEELRRFWEGVIRGAGMTHGETYFHEEGIWWSHGGVLRGESWKRIAFLRRLIQEAPHGRLSPMPPGKGLMTAVDGEDYLLTYFGGAQPYRTTVTVPEGRSAAIDVIDTWNMTVEQVVTGASGRVEVPLPSRPWMAVRVRCD</sequence>
<dbReference type="InterPro" id="IPR041239">
    <property type="entry name" value="DUF5605"/>
</dbReference>
<dbReference type="Gene3D" id="2.60.40.3950">
    <property type="match status" value="1"/>
</dbReference>
<accession>A0ABX4MH94</accession>
<dbReference type="Pfam" id="PF13204">
    <property type="entry name" value="Apiosidase"/>
    <property type="match status" value="1"/>
</dbReference>
<dbReference type="Pfam" id="PF18310">
    <property type="entry name" value="DUF5605"/>
    <property type="match status" value="1"/>
</dbReference>
<dbReference type="PANTHER" id="PTHR37836:SF2">
    <property type="entry name" value="DUF4038 DOMAIN-CONTAINING PROTEIN"/>
    <property type="match status" value="1"/>
</dbReference>
<evidence type="ECO:0000259" key="1">
    <source>
        <dbReference type="Pfam" id="PF13204"/>
    </source>
</evidence>
<dbReference type="PANTHER" id="PTHR37836">
    <property type="entry name" value="LMO1036 PROTEIN"/>
    <property type="match status" value="1"/>
</dbReference>
<proteinExistence type="predicted"/>